<keyword evidence="1" id="KW-0472">Membrane</keyword>
<keyword evidence="1" id="KW-1133">Transmembrane helix</keyword>
<keyword evidence="1" id="KW-0812">Transmembrane</keyword>
<dbReference type="EMBL" id="VLNT01000015">
    <property type="protein sequence ID" value="TSD58161.1"/>
    <property type="molecule type" value="Genomic_DNA"/>
</dbReference>
<sequence>MLSPPWNIILTVAFLFTASVCVGNYVAIRRQTAAAGNTRTSEELVDINHAVMSVAMVLMIWSTIPSAGSWLQILVFMVFAFALVWAFLDSRVTTSWIDTAGHVVLNIAMIWMLAAMPLLMTNGTGEHSSNMAGGQDHDTLQTAATAWVDAMNGVVVALCAAGALWWLYRTLVARGHRLHSLCHAIMAGGMIAMLLAM</sequence>
<gene>
    <name evidence="2" type="ORF">FNM00_14735</name>
</gene>
<feature type="transmembrane region" description="Helical" evidence="1">
    <location>
        <begin position="180"/>
        <end position="196"/>
    </location>
</feature>
<evidence type="ECO:0000313" key="2">
    <source>
        <dbReference type="EMBL" id="TSD58161.1"/>
    </source>
</evidence>
<dbReference type="Proteomes" id="UP000316988">
    <property type="component" value="Unassembled WGS sequence"/>
</dbReference>
<dbReference type="InterPro" id="IPR033458">
    <property type="entry name" value="DUF5134"/>
</dbReference>
<comment type="caution">
    <text evidence="2">The sequence shown here is derived from an EMBL/GenBank/DDBJ whole genome shotgun (WGS) entry which is preliminary data.</text>
</comment>
<keyword evidence="3" id="KW-1185">Reference proteome</keyword>
<feature type="transmembrane region" description="Helical" evidence="1">
    <location>
        <begin position="47"/>
        <end position="64"/>
    </location>
</feature>
<reference evidence="2 3" key="1">
    <citation type="submission" date="2019-07" db="EMBL/GenBank/DDBJ databases">
        <authorList>
            <person name="Zhao L.H."/>
        </authorList>
    </citation>
    <scope>NUCLEOTIDE SEQUENCE [LARGE SCALE GENOMIC DNA]</scope>
    <source>
        <strain evidence="2 3">Co35</strain>
    </source>
</reference>
<feature type="transmembrane region" description="Helical" evidence="1">
    <location>
        <begin position="150"/>
        <end position="168"/>
    </location>
</feature>
<dbReference type="AlphaFoldDB" id="A0A554RVN5"/>
<proteinExistence type="predicted"/>
<protein>
    <submittedName>
        <fullName evidence="2">DUF5134 domain-containing protein</fullName>
    </submittedName>
</protein>
<organism evidence="2 3">
    <name type="scientific">Aeromicrobium piscarium</name>
    <dbReference type="NCBI Taxonomy" id="2590901"/>
    <lineage>
        <taxon>Bacteria</taxon>
        <taxon>Bacillati</taxon>
        <taxon>Actinomycetota</taxon>
        <taxon>Actinomycetes</taxon>
        <taxon>Propionibacteriales</taxon>
        <taxon>Nocardioidaceae</taxon>
        <taxon>Aeromicrobium</taxon>
    </lineage>
</organism>
<accession>A0A554RVN5</accession>
<feature type="transmembrane region" description="Helical" evidence="1">
    <location>
        <begin position="6"/>
        <end position="27"/>
    </location>
</feature>
<evidence type="ECO:0000256" key="1">
    <source>
        <dbReference type="SAM" id="Phobius"/>
    </source>
</evidence>
<evidence type="ECO:0000313" key="3">
    <source>
        <dbReference type="Proteomes" id="UP000316988"/>
    </source>
</evidence>
<dbReference type="OrthoDB" id="4734452at2"/>
<dbReference type="Pfam" id="PF17197">
    <property type="entry name" value="DUF5134"/>
    <property type="match status" value="1"/>
</dbReference>
<feature type="transmembrane region" description="Helical" evidence="1">
    <location>
        <begin position="100"/>
        <end position="120"/>
    </location>
</feature>
<feature type="transmembrane region" description="Helical" evidence="1">
    <location>
        <begin position="70"/>
        <end position="88"/>
    </location>
</feature>
<dbReference type="RefSeq" id="WP_143914314.1">
    <property type="nucleotide sequence ID" value="NZ_VLNT01000015.1"/>
</dbReference>
<name>A0A554RVN5_9ACTN</name>